<feature type="transmembrane region" description="Helical" evidence="1">
    <location>
        <begin position="134"/>
        <end position="165"/>
    </location>
</feature>
<evidence type="ECO:0000256" key="1">
    <source>
        <dbReference type="SAM" id="Phobius"/>
    </source>
</evidence>
<dbReference type="Proteomes" id="UP000321947">
    <property type="component" value="Unassembled WGS sequence"/>
</dbReference>
<gene>
    <name evidence="2" type="ORF">E5676_scaffold299G00110</name>
</gene>
<feature type="transmembrane region" description="Helical" evidence="1">
    <location>
        <begin position="102"/>
        <end position="127"/>
    </location>
</feature>
<evidence type="ECO:0000313" key="3">
    <source>
        <dbReference type="Proteomes" id="UP000321947"/>
    </source>
</evidence>
<reference evidence="2 3" key="1">
    <citation type="submission" date="2019-08" db="EMBL/GenBank/DDBJ databases">
        <title>Draft genome sequences of two oriental melons (Cucumis melo L. var makuwa).</title>
        <authorList>
            <person name="Kwon S.-Y."/>
        </authorList>
    </citation>
    <scope>NUCLEOTIDE SEQUENCE [LARGE SCALE GENOMIC DNA]</scope>
    <source>
        <strain evidence="3">cv. Chang Bougi</strain>
        <tissue evidence="2">Leaf</tissue>
    </source>
</reference>
<keyword evidence="1" id="KW-1133">Transmembrane helix</keyword>
<dbReference type="EMBL" id="SSTD01009863">
    <property type="protein sequence ID" value="TYK13538.1"/>
    <property type="molecule type" value="Genomic_DNA"/>
</dbReference>
<name>A0A5D3CQR3_CUCMM</name>
<dbReference type="AlphaFoldDB" id="A0A5D3CQR3"/>
<comment type="caution">
    <text evidence="2">The sequence shown here is derived from an EMBL/GenBank/DDBJ whole genome shotgun (WGS) entry which is preliminary data.</text>
</comment>
<proteinExistence type="predicted"/>
<organism evidence="2 3">
    <name type="scientific">Cucumis melo var. makuwa</name>
    <name type="common">Oriental melon</name>
    <dbReference type="NCBI Taxonomy" id="1194695"/>
    <lineage>
        <taxon>Eukaryota</taxon>
        <taxon>Viridiplantae</taxon>
        <taxon>Streptophyta</taxon>
        <taxon>Embryophyta</taxon>
        <taxon>Tracheophyta</taxon>
        <taxon>Spermatophyta</taxon>
        <taxon>Magnoliopsida</taxon>
        <taxon>eudicotyledons</taxon>
        <taxon>Gunneridae</taxon>
        <taxon>Pentapetalae</taxon>
        <taxon>rosids</taxon>
        <taxon>fabids</taxon>
        <taxon>Cucurbitales</taxon>
        <taxon>Cucurbitaceae</taxon>
        <taxon>Benincaseae</taxon>
        <taxon>Cucumis</taxon>
    </lineage>
</organism>
<protein>
    <submittedName>
        <fullName evidence="2">Uncharacterized protein</fullName>
    </submittedName>
</protein>
<accession>A0A5D3CQR3</accession>
<evidence type="ECO:0000313" key="2">
    <source>
        <dbReference type="EMBL" id="TYK13538.1"/>
    </source>
</evidence>
<keyword evidence="1" id="KW-0812">Transmembrane</keyword>
<keyword evidence="1" id="KW-0472">Membrane</keyword>
<sequence length="194" mass="21899">MILDLLVGSKNLVSFSFKFRRNLTNRETMEVASFLSLVEGCNFREERKDVRIWSPNPNQEYTCKSLVSLLLDPSPHKESIFMWSEGQGFIRKPSSSFGKSCLVRLTLFIGLLGGELRLLGLFVAFFVKRRRQTLIIFFGIANMHGTCGTFSCRSLVLAMLAIGAFEQAGFLLDLPFKEKGVFMACRGMSCYLGH</sequence>